<evidence type="ECO:0000313" key="3">
    <source>
        <dbReference type="Proteomes" id="UP000323505"/>
    </source>
</evidence>
<keyword evidence="3" id="KW-1185">Reference proteome</keyword>
<sequence length="230" mass="25945">MTRAQSFDFYGDRLLLVDVQGQPEIVLRTALDALGVDYWRQVEKLRRRSWAVTHLSGVQVSEQAQRREMLTCTVRTFLMLLATIDEAKVSERIRPKLIAYQAEVADAIHEYWTAGRATNPRAMAKQEPLTFTWEELATVLSQRHFISLSVTSLTRALRSAGVLKQNGSPRKDFAHLFWFSGTAWLINPTAVAFLAAKVYDTITRLEARGFLQIGMSEVDAAAAQLELEAT</sequence>
<dbReference type="RefSeq" id="WP_148765677.1">
    <property type="nucleotide sequence ID" value="NZ_VSRQ01000007.1"/>
</dbReference>
<proteinExistence type="predicted"/>
<name>A0A5D3F886_9ACTN</name>
<dbReference type="InterPro" id="IPR018875">
    <property type="entry name" value="Antirepressor_Ant_N"/>
</dbReference>
<gene>
    <name evidence="2" type="ORF">FXF68_31615</name>
</gene>
<evidence type="ECO:0000313" key="2">
    <source>
        <dbReference type="EMBL" id="TYK45227.1"/>
    </source>
</evidence>
<accession>A0A5D3F886</accession>
<evidence type="ECO:0000259" key="1">
    <source>
        <dbReference type="Pfam" id="PF10547"/>
    </source>
</evidence>
<dbReference type="PRINTS" id="PR01994">
    <property type="entry name" value="ANTIREPRESSR"/>
</dbReference>
<comment type="caution">
    <text evidence="2">The sequence shown here is derived from an EMBL/GenBank/DDBJ whole genome shotgun (WGS) entry which is preliminary data.</text>
</comment>
<dbReference type="AlphaFoldDB" id="A0A5D3F886"/>
<protein>
    <recommendedName>
        <fullName evidence="1">Antirepressor protein ant N-terminal domain-containing protein</fullName>
    </recommendedName>
</protein>
<dbReference type="EMBL" id="VSRQ01000007">
    <property type="protein sequence ID" value="TYK45227.1"/>
    <property type="molecule type" value="Genomic_DNA"/>
</dbReference>
<reference evidence="2 3" key="1">
    <citation type="submission" date="2019-08" db="EMBL/GenBank/DDBJ databases">
        <title>Actinomadura sp. nov. CYP1-5 isolated from mountain soil.</title>
        <authorList>
            <person name="Songsumanus A."/>
            <person name="Kuncharoen N."/>
            <person name="Kudo T."/>
            <person name="Yuki M."/>
            <person name="Igarashi Y."/>
            <person name="Tanasupawat S."/>
        </authorList>
    </citation>
    <scope>NUCLEOTIDE SEQUENCE [LARGE SCALE GENOMIC DNA]</scope>
    <source>
        <strain evidence="2 3">CYP1-5</strain>
    </source>
</reference>
<dbReference type="Proteomes" id="UP000323505">
    <property type="component" value="Unassembled WGS sequence"/>
</dbReference>
<dbReference type="Pfam" id="PF10547">
    <property type="entry name" value="P22_AR_N"/>
    <property type="match status" value="1"/>
</dbReference>
<organism evidence="2 3">
    <name type="scientific">Actinomadura decatromicini</name>
    <dbReference type="NCBI Taxonomy" id="2604572"/>
    <lineage>
        <taxon>Bacteria</taxon>
        <taxon>Bacillati</taxon>
        <taxon>Actinomycetota</taxon>
        <taxon>Actinomycetes</taxon>
        <taxon>Streptosporangiales</taxon>
        <taxon>Thermomonosporaceae</taxon>
        <taxon>Actinomadura</taxon>
    </lineage>
</organism>
<feature type="domain" description="Antirepressor protein ant N-terminal" evidence="1">
    <location>
        <begin position="8"/>
        <end position="117"/>
    </location>
</feature>